<dbReference type="RefSeq" id="WP_129525035.1">
    <property type="nucleotide sequence ID" value="NZ_SDPV01000002.1"/>
</dbReference>
<dbReference type="Proteomes" id="UP000293623">
    <property type="component" value="Unassembled WGS sequence"/>
</dbReference>
<comment type="caution">
    <text evidence="2">The sequence shown here is derived from an EMBL/GenBank/DDBJ whole genome shotgun (WGS) entry which is preliminary data.</text>
</comment>
<evidence type="ECO:0000256" key="1">
    <source>
        <dbReference type="SAM" id="MobiDB-lite"/>
    </source>
</evidence>
<name>A0A4Q2KK14_9SPHN</name>
<dbReference type="InterPro" id="IPR009579">
    <property type="entry name" value="DUF1192"/>
</dbReference>
<proteinExistence type="predicted"/>
<keyword evidence="3" id="KW-1185">Reference proteome</keyword>
<reference evidence="2 3" key="1">
    <citation type="submission" date="2019-01" db="EMBL/GenBank/DDBJ databases">
        <title>Altererythrobacter rhizovicinus sp. nov., isolated from the rhizosphere soil of Haloxylon ammodendron.</title>
        <authorList>
            <person name="Li H.-P."/>
            <person name="Gou J.-Y."/>
            <person name="Yao D."/>
            <person name="Han Q.-Q."/>
            <person name="Shao K.-Z."/>
            <person name="Zhao Q."/>
            <person name="Zhang J.-L."/>
        </authorList>
    </citation>
    <scope>NUCLEOTIDE SEQUENCE [LARGE SCALE GENOMIC DNA]</scope>
    <source>
        <strain evidence="2 3">AY-3R</strain>
    </source>
</reference>
<feature type="region of interest" description="Disordered" evidence="1">
    <location>
        <begin position="1"/>
        <end position="25"/>
    </location>
</feature>
<accession>A0A4Q2KK14</accession>
<evidence type="ECO:0000313" key="2">
    <source>
        <dbReference type="EMBL" id="RXZ64729.1"/>
    </source>
</evidence>
<dbReference type="EMBL" id="SDPV01000002">
    <property type="protein sequence ID" value="RXZ64729.1"/>
    <property type="molecule type" value="Genomic_DNA"/>
</dbReference>
<sequence length="67" mass="7399">MDEDDRPRPRGDAASKLAADDLSPYSQDELAERVALLEAEIARVEKHRLKAAAHRNAADSLFRKPGS</sequence>
<dbReference type="AlphaFoldDB" id="A0A4Q2KK14"/>
<feature type="compositionally biased region" description="Low complexity" evidence="1">
    <location>
        <begin position="14"/>
        <end position="23"/>
    </location>
</feature>
<gene>
    <name evidence="2" type="ORF">ETX26_12725</name>
</gene>
<protein>
    <submittedName>
        <fullName evidence="2">DUF1192 domain-containing protein</fullName>
    </submittedName>
</protein>
<evidence type="ECO:0000313" key="3">
    <source>
        <dbReference type="Proteomes" id="UP000293623"/>
    </source>
</evidence>
<feature type="compositionally biased region" description="Basic and acidic residues" evidence="1">
    <location>
        <begin position="1"/>
        <end position="13"/>
    </location>
</feature>
<organism evidence="2 3">
    <name type="scientific">Pelagerythrobacter rhizovicinus</name>
    <dbReference type="NCBI Taxonomy" id="2268576"/>
    <lineage>
        <taxon>Bacteria</taxon>
        <taxon>Pseudomonadati</taxon>
        <taxon>Pseudomonadota</taxon>
        <taxon>Alphaproteobacteria</taxon>
        <taxon>Sphingomonadales</taxon>
        <taxon>Erythrobacteraceae</taxon>
        <taxon>Pelagerythrobacter</taxon>
    </lineage>
</organism>
<dbReference type="Pfam" id="PF06698">
    <property type="entry name" value="DUF1192"/>
    <property type="match status" value="1"/>
</dbReference>